<keyword evidence="2" id="KW-0547">Nucleotide-binding</keyword>
<feature type="domain" description="UVR" evidence="8">
    <location>
        <begin position="454"/>
        <end position="489"/>
    </location>
</feature>
<name>A0A9D2AGR9_9BACT</name>
<dbReference type="InterPro" id="IPR027417">
    <property type="entry name" value="P-loop_NTPase"/>
</dbReference>
<evidence type="ECO:0000256" key="6">
    <source>
        <dbReference type="SAM" id="Coils"/>
    </source>
</evidence>
<evidence type="ECO:0000256" key="1">
    <source>
        <dbReference type="ARBA" id="ARBA00022737"/>
    </source>
</evidence>
<dbReference type="GO" id="GO:0034605">
    <property type="term" value="P:cellular response to heat"/>
    <property type="evidence" value="ECO:0007669"/>
    <property type="project" value="TreeGrafter"/>
</dbReference>
<gene>
    <name evidence="10" type="ORF">H9862_03370</name>
</gene>
<dbReference type="GO" id="GO:0006508">
    <property type="term" value="P:proteolysis"/>
    <property type="evidence" value="ECO:0007669"/>
    <property type="project" value="UniProtKB-KW"/>
</dbReference>
<evidence type="ECO:0000313" key="10">
    <source>
        <dbReference type="EMBL" id="HIX19625.1"/>
    </source>
</evidence>
<dbReference type="InterPro" id="IPR050130">
    <property type="entry name" value="ClpA_ClpB"/>
</dbReference>
<reference evidence="10" key="1">
    <citation type="journal article" date="2021" name="PeerJ">
        <title>Extensive microbial diversity within the chicken gut microbiome revealed by metagenomics and culture.</title>
        <authorList>
            <person name="Gilroy R."/>
            <person name="Ravi A."/>
            <person name="Getino M."/>
            <person name="Pursley I."/>
            <person name="Horton D.L."/>
            <person name="Alikhan N.F."/>
            <person name="Baker D."/>
            <person name="Gharbi K."/>
            <person name="Hall N."/>
            <person name="Watson M."/>
            <person name="Adriaenssens E.M."/>
            <person name="Foster-Nyarko E."/>
            <person name="Jarju S."/>
            <person name="Secka A."/>
            <person name="Antonio M."/>
            <person name="Oren A."/>
            <person name="Chaudhuri R.R."/>
            <person name="La Ragione R."/>
            <person name="Hildebrand F."/>
            <person name="Pallen M.J."/>
        </authorList>
    </citation>
    <scope>NUCLEOTIDE SEQUENCE</scope>
    <source>
        <strain evidence="10">14975</strain>
    </source>
</reference>
<dbReference type="Gene3D" id="1.10.8.60">
    <property type="match status" value="2"/>
</dbReference>
<dbReference type="InterPro" id="IPR018368">
    <property type="entry name" value="ClpA/B_CS1"/>
</dbReference>
<dbReference type="Gene3D" id="4.10.860.10">
    <property type="entry name" value="UVR domain"/>
    <property type="match status" value="1"/>
</dbReference>
<dbReference type="InterPro" id="IPR003593">
    <property type="entry name" value="AAA+_ATPase"/>
</dbReference>
<evidence type="ECO:0000256" key="3">
    <source>
        <dbReference type="ARBA" id="ARBA00022840"/>
    </source>
</evidence>
<proteinExistence type="predicted"/>
<dbReference type="InterPro" id="IPR003959">
    <property type="entry name" value="ATPase_AAA_core"/>
</dbReference>
<comment type="caution">
    <text evidence="10">The sequence shown here is derived from an EMBL/GenBank/DDBJ whole genome shotgun (WGS) entry which is preliminary data.</text>
</comment>
<evidence type="ECO:0000259" key="9">
    <source>
        <dbReference type="PROSITE" id="PS51903"/>
    </source>
</evidence>
<dbReference type="SMART" id="SM01086">
    <property type="entry name" value="ClpB_D2-small"/>
    <property type="match status" value="1"/>
</dbReference>
<dbReference type="InterPro" id="IPR036628">
    <property type="entry name" value="Clp_N_dom_sf"/>
</dbReference>
<dbReference type="AlphaFoldDB" id="A0A9D2AGR9"/>
<dbReference type="InterPro" id="IPR041546">
    <property type="entry name" value="ClpA/ClpB_AAA_lid"/>
</dbReference>
<feature type="compositionally biased region" description="Basic and acidic residues" evidence="7">
    <location>
        <begin position="153"/>
        <end position="170"/>
    </location>
</feature>
<reference evidence="10" key="2">
    <citation type="submission" date="2021-04" db="EMBL/GenBank/DDBJ databases">
        <authorList>
            <person name="Gilroy R."/>
        </authorList>
    </citation>
    <scope>NUCLEOTIDE SEQUENCE</scope>
    <source>
        <strain evidence="10">14975</strain>
    </source>
</reference>
<protein>
    <submittedName>
        <fullName evidence="10">ATP-dependent Clp protease ATP-binding subunit</fullName>
    </submittedName>
</protein>
<dbReference type="Proteomes" id="UP000823964">
    <property type="component" value="Unassembled WGS sequence"/>
</dbReference>
<sequence length="858" mass="95332">MNNFSPRAMQILSYARREASLHHHQYIGVEHILLGILKLGQGVACAVLEKLGVNISQLAERISGSLVPGDSAEDPDKLLYTPRARKLLVSAGSEAARLRHSYVGSEHLLLAMLCDTDGIALHALNDSGVTYKDAARAVSEELSASYDPEASDDDKGPERPYDDENRGGDERPEDEEEDANAFLHEHSGRGGGSRSRTPALQAFGRDLTQRAAAGELDPVIGRQAEMERVIQILCRRTKNNPVLLGEAGVGKTAIVEGLAQQIVAGEVPEFLLGKRLISLDLALMVAGTKYRGQFEERLKAVMDEIRREKNVILFIDEMHTLIGAGSAEGTMDASNIIKPALSRGELQAIGATTLNEYRKHIEKDAAFERRFQQVQVGEPSVEDTILILKGVAPRYEEHHHVHYTPKALEVAAGLSKRYLTGRFLPDKAIDLMDEAGSRLCVARMTRPADIKATEQELRDLEEKKSAAVADQLFEEAARYRDRIKELGEQLRQRVESWRHHMNDSYIDVSEEDIMTVISKWTGIPLSRMEEKEAEKLLRMEDELKSKVIGQDVACSAISRALRRSRADIKDPRRPIGSFLFMGPTGVGKTYLARNLAEIMFGTADALIQVDMSEYMEKFSTSRLIGSPPGYVGHDEGGQLTEQVRRRPYAVILFDEVEKAHPDVMNLLLQVLEEGCMTDSLGRKVSFSNTIIILTSNVGASLASRQGTMGFGAMSSESADYETMKERITEAARQHFRPEFINRFDELIVFRMLERADLEKIVRLEARKLIDRLAHKQIDLKLSPEVVSMLVDKGYDPQYGARPMRRAIERLLEDPIAEAILRGDLSAGHHSRAIRPEGSDEIAFCDDTPAESAPPAAPA</sequence>
<keyword evidence="1 5" id="KW-0677">Repeat</keyword>
<evidence type="ECO:0000259" key="8">
    <source>
        <dbReference type="PROSITE" id="PS50151"/>
    </source>
</evidence>
<dbReference type="PRINTS" id="PR00300">
    <property type="entry name" value="CLPPROTEASEA"/>
</dbReference>
<organism evidence="10 11">
    <name type="scientific">Candidatus Akkermansia intestinigallinarum</name>
    <dbReference type="NCBI Taxonomy" id="2838431"/>
    <lineage>
        <taxon>Bacteria</taxon>
        <taxon>Pseudomonadati</taxon>
        <taxon>Verrucomicrobiota</taxon>
        <taxon>Verrucomicrobiia</taxon>
        <taxon>Verrucomicrobiales</taxon>
        <taxon>Akkermansiaceae</taxon>
        <taxon>Akkermansia</taxon>
    </lineage>
</organism>
<evidence type="ECO:0000256" key="2">
    <source>
        <dbReference type="ARBA" id="ARBA00022741"/>
    </source>
</evidence>
<dbReference type="GO" id="GO:0016887">
    <property type="term" value="F:ATP hydrolysis activity"/>
    <property type="evidence" value="ECO:0007669"/>
    <property type="project" value="InterPro"/>
</dbReference>
<dbReference type="CDD" id="cd00009">
    <property type="entry name" value="AAA"/>
    <property type="match status" value="1"/>
</dbReference>
<feature type="compositionally biased region" description="Low complexity" evidence="7">
    <location>
        <begin position="849"/>
        <end position="858"/>
    </location>
</feature>
<dbReference type="Pfam" id="PF07724">
    <property type="entry name" value="AAA_2"/>
    <property type="match status" value="1"/>
</dbReference>
<dbReference type="Gene3D" id="3.40.50.300">
    <property type="entry name" value="P-loop containing nucleotide triphosphate hydrolases"/>
    <property type="match status" value="2"/>
</dbReference>
<dbReference type="InterPro" id="IPR019489">
    <property type="entry name" value="Clp_ATPase_C"/>
</dbReference>
<dbReference type="Pfam" id="PF02861">
    <property type="entry name" value="Clp_N"/>
    <property type="match status" value="1"/>
</dbReference>
<dbReference type="Pfam" id="PF00004">
    <property type="entry name" value="AAA"/>
    <property type="match status" value="1"/>
</dbReference>
<evidence type="ECO:0000256" key="5">
    <source>
        <dbReference type="PROSITE-ProRule" id="PRU01251"/>
    </source>
</evidence>
<dbReference type="EMBL" id="DXFQ01000055">
    <property type="protein sequence ID" value="HIX19625.1"/>
    <property type="molecule type" value="Genomic_DNA"/>
</dbReference>
<dbReference type="FunFam" id="3.40.50.300:FF:000010">
    <property type="entry name" value="Chaperone clpB 1, putative"/>
    <property type="match status" value="1"/>
</dbReference>
<dbReference type="GO" id="GO:0008233">
    <property type="term" value="F:peptidase activity"/>
    <property type="evidence" value="ECO:0007669"/>
    <property type="project" value="UniProtKB-KW"/>
</dbReference>
<dbReference type="GO" id="GO:0005737">
    <property type="term" value="C:cytoplasm"/>
    <property type="evidence" value="ECO:0007669"/>
    <property type="project" value="TreeGrafter"/>
</dbReference>
<feature type="region of interest" description="Disordered" evidence="7">
    <location>
        <begin position="829"/>
        <end position="858"/>
    </location>
</feature>
<feature type="non-terminal residue" evidence="10">
    <location>
        <position position="858"/>
    </location>
</feature>
<dbReference type="CDD" id="cd19499">
    <property type="entry name" value="RecA-like_ClpB_Hsp104-like"/>
    <property type="match status" value="1"/>
</dbReference>
<keyword evidence="4" id="KW-0143">Chaperone</keyword>
<dbReference type="InterPro" id="IPR001943">
    <property type="entry name" value="UVR_dom"/>
</dbReference>
<evidence type="ECO:0000313" key="11">
    <source>
        <dbReference type="Proteomes" id="UP000823964"/>
    </source>
</evidence>
<dbReference type="InterPro" id="IPR004176">
    <property type="entry name" value="Clp_R_N"/>
</dbReference>
<dbReference type="PROSITE" id="PS00870">
    <property type="entry name" value="CLPAB_1"/>
    <property type="match status" value="1"/>
</dbReference>
<dbReference type="Pfam" id="PF10431">
    <property type="entry name" value="ClpB_D2-small"/>
    <property type="match status" value="1"/>
</dbReference>
<feature type="region of interest" description="Disordered" evidence="7">
    <location>
        <begin position="140"/>
        <end position="177"/>
    </location>
</feature>
<dbReference type="GO" id="GO:0005524">
    <property type="term" value="F:ATP binding"/>
    <property type="evidence" value="ECO:0007669"/>
    <property type="project" value="UniProtKB-KW"/>
</dbReference>
<dbReference type="SUPFAM" id="SSF52540">
    <property type="entry name" value="P-loop containing nucleoside triphosphate hydrolases"/>
    <property type="match status" value="2"/>
</dbReference>
<dbReference type="PROSITE" id="PS51903">
    <property type="entry name" value="CLP_R"/>
    <property type="match status" value="1"/>
</dbReference>
<dbReference type="PROSITE" id="PS50151">
    <property type="entry name" value="UVR"/>
    <property type="match status" value="1"/>
</dbReference>
<evidence type="ECO:0000256" key="4">
    <source>
        <dbReference type="ARBA" id="ARBA00023186"/>
    </source>
</evidence>
<dbReference type="InterPro" id="IPR001270">
    <property type="entry name" value="ClpA/B"/>
</dbReference>
<dbReference type="SUPFAM" id="SSF81923">
    <property type="entry name" value="Double Clp-N motif"/>
    <property type="match status" value="1"/>
</dbReference>
<dbReference type="SMART" id="SM00382">
    <property type="entry name" value="AAA"/>
    <property type="match status" value="2"/>
</dbReference>
<accession>A0A9D2AGR9</accession>
<keyword evidence="10" id="KW-0645">Protease</keyword>
<dbReference type="FunFam" id="3.40.50.300:FF:000025">
    <property type="entry name" value="ATP-dependent Clp protease subunit"/>
    <property type="match status" value="1"/>
</dbReference>
<keyword evidence="3 10" id="KW-0067">ATP-binding</keyword>
<keyword evidence="10" id="KW-0378">Hydrolase</keyword>
<dbReference type="PANTHER" id="PTHR11638:SF18">
    <property type="entry name" value="HEAT SHOCK PROTEIN 104"/>
    <property type="match status" value="1"/>
</dbReference>
<dbReference type="Gene3D" id="1.10.1780.10">
    <property type="entry name" value="Clp, N-terminal domain"/>
    <property type="match status" value="1"/>
</dbReference>
<feature type="coiled-coil region" evidence="6">
    <location>
        <begin position="450"/>
        <end position="489"/>
    </location>
</feature>
<keyword evidence="6" id="KW-0175">Coiled coil</keyword>
<feature type="domain" description="Clp R" evidence="9">
    <location>
        <begin position="1"/>
        <end position="145"/>
    </location>
</feature>
<dbReference type="Pfam" id="PF17871">
    <property type="entry name" value="AAA_lid_9"/>
    <property type="match status" value="1"/>
</dbReference>
<evidence type="ECO:0000256" key="7">
    <source>
        <dbReference type="SAM" id="MobiDB-lite"/>
    </source>
</evidence>
<dbReference type="PANTHER" id="PTHR11638">
    <property type="entry name" value="ATP-DEPENDENT CLP PROTEASE"/>
    <property type="match status" value="1"/>
</dbReference>